<dbReference type="Proteomes" id="UP000324748">
    <property type="component" value="Unassembled WGS sequence"/>
</dbReference>
<protein>
    <submittedName>
        <fullName evidence="2">Uncharacterized protein</fullName>
    </submittedName>
</protein>
<reference evidence="2 3" key="1">
    <citation type="submission" date="2019-05" db="EMBL/GenBank/DDBJ databases">
        <title>Emergence of the Ug99 lineage of the wheat stem rust pathogen through somatic hybridization.</title>
        <authorList>
            <person name="Li F."/>
            <person name="Upadhyaya N.M."/>
            <person name="Sperschneider J."/>
            <person name="Matny O."/>
            <person name="Nguyen-Phuc H."/>
            <person name="Mago R."/>
            <person name="Raley C."/>
            <person name="Miller M.E."/>
            <person name="Silverstein K.A.T."/>
            <person name="Henningsen E."/>
            <person name="Hirsch C.D."/>
            <person name="Visser B."/>
            <person name="Pretorius Z.A."/>
            <person name="Steffenson B.J."/>
            <person name="Schwessinger B."/>
            <person name="Dodds P.N."/>
            <person name="Figueroa M."/>
        </authorList>
    </citation>
    <scope>NUCLEOTIDE SEQUENCE [LARGE SCALE GENOMIC DNA]</scope>
    <source>
        <strain evidence="2">21-0</strain>
    </source>
</reference>
<evidence type="ECO:0000256" key="1">
    <source>
        <dbReference type="SAM" id="MobiDB-lite"/>
    </source>
</evidence>
<evidence type="ECO:0000313" key="3">
    <source>
        <dbReference type="Proteomes" id="UP000324748"/>
    </source>
</evidence>
<name>A0A5B0ML71_PUCGR</name>
<keyword evidence="3" id="KW-1185">Reference proteome</keyword>
<sequence length="226" mass="26235">MSVDLISINRHRPTSTRSRSSMEEYYESQTARESPRLRLVKKSSGNYPSESAPLLARTPDMSYRSPLPLSLWGGDRLPGVSFEYVPKYEDDPLEFAPFYDLARLTLTSRAKERLTFKKDCIEIIFVTFGDPSAERIAWMYIESRFCHCDRFHANSAIHWGKFYLPIPITLKIFTDQKQLKAPDWNILGVWTQMDTQKSFRLVEDSRDRRVDGRSNRSSFQPSCVSS</sequence>
<dbReference type="EMBL" id="VSWC01000144">
    <property type="protein sequence ID" value="KAA1077382.1"/>
    <property type="molecule type" value="Genomic_DNA"/>
</dbReference>
<feature type="region of interest" description="Disordered" evidence="1">
    <location>
        <begin position="1"/>
        <end position="28"/>
    </location>
</feature>
<dbReference type="AlphaFoldDB" id="A0A5B0ML71"/>
<proteinExistence type="predicted"/>
<evidence type="ECO:0000313" key="2">
    <source>
        <dbReference type="EMBL" id="KAA1077382.1"/>
    </source>
</evidence>
<gene>
    <name evidence="2" type="ORF">PGT21_005372</name>
</gene>
<accession>A0A5B0ML71</accession>
<organism evidence="2 3">
    <name type="scientific">Puccinia graminis f. sp. tritici</name>
    <dbReference type="NCBI Taxonomy" id="56615"/>
    <lineage>
        <taxon>Eukaryota</taxon>
        <taxon>Fungi</taxon>
        <taxon>Dikarya</taxon>
        <taxon>Basidiomycota</taxon>
        <taxon>Pucciniomycotina</taxon>
        <taxon>Pucciniomycetes</taxon>
        <taxon>Pucciniales</taxon>
        <taxon>Pucciniaceae</taxon>
        <taxon>Puccinia</taxon>
    </lineage>
</organism>
<comment type="caution">
    <text evidence="2">The sequence shown here is derived from an EMBL/GenBank/DDBJ whole genome shotgun (WGS) entry which is preliminary data.</text>
</comment>